<name>A0A432X8W4_9GAMM</name>
<dbReference type="PROSITE" id="PS00409">
    <property type="entry name" value="PROKAR_NTER_METHYL"/>
    <property type="match status" value="1"/>
</dbReference>
<organism evidence="1 2">
    <name type="scientific">Aliidiomarina taiwanensis</name>
    <dbReference type="NCBI Taxonomy" id="946228"/>
    <lineage>
        <taxon>Bacteria</taxon>
        <taxon>Pseudomonadati</taxon>
        <taxon>Pseudomonadota</taxon>
        <taxon>Gammaproteobacteria</taxon>
        <taxon>Alteromonadales</taxon>
        <taxon>Idiomarinaceae</taxon>
        <taxon>Aliidiomarina</taxon>
    </lineage>
</organism>
<dbReference type="EMBL" id="PIPQ01000001">
    <property type="protein sequence ID" value="RUO43827.1"/>
    <property type="molecule type" value="Genomic_DNA"/>
</dbReference>
<dbReference type="NCBIfam" id="TIGR02532">
    <property type="entry name" value="IV_pilin_GFxxxE"/>
    <property type="match status" value="1"/>
</dbReference>
<sequence>MNSSVSKNRGFSLLEFVAVLALASGLLLTYSQVQSLQHRQQVQGHLLATVEAAKVALYQFYETHHNFPKALQEVLSPEQVLTPWQSSLFLEKDQDRLLLVTPTPNDKVQAWLLARLVQSEVTASGVAVPIPKPIQALTTDFALHRVAVPNKPELNTMSVDLNMGGNNLLEFDQLAVNAATVEQIEADMAFVTQLDVEALNASMLTVDTATFQYVQSLLLEAEQVSVTHGVLGEVEVGTLLVNDLAADTAQAHTLQVEQLQAEYLTVDSLAVGSIQATDVITPEGALVDAQQRLQSLELAWMECRAAGGCQ</sequence>
<dbReference type="OrthoDB" id="6238200at2"/>
<keyword evidence="2" id="KW-1185">Reference proteome</keyword>
<dbReference type="InterPro" id="IPR012902">
    <property type="entry name" value="N_methyl_site"/>
</dbReference>
<evidence type="ECO:0008006" key="3">
    <source>
        <dbReference type="Google" id="ProtNLM"/>
    </source>
</evidence>
<gene>
    <name evidence="1" type="ORF">CWE15_01095</name>
</gene>
<protein>
    <recommendedName>
        <fullName evidence="3">Type II secretion system protein</fullName>
    </recommendedName>
</protein>
<evidence type="ECO:0000313" key="1">
    <source>
        <dbReference type="EMBL" id="RUO43827.1"/>
    </source>
</evidence>
<evidence type="ECO:0000313" key="2">
    <source>
        <dbReference type="Proteomes" id="UP000286976"/>
    </source>
</evidence>
<comment type="caution">
    <text evidence="1">The sequence shown here is derived from an EMBL/GenBank/DDBJ whole genome shotgun (WGS) entry which is preliminary data.</text>
</comment>
<dbReference type="AlphaFoldDB" id="A0A432X8W4"/>
<proteinExistence type="predicted"/>
<accession>A0A432X8W4</accession>
<dbReference type="RefSeq" id="WP_126756216.1">
    <property type="nucleotide sequence ID" value="NZ_PIPQ01000001.1"/>
</dbReference>
<dbReference type="Proteomes" id="UP000286976">
    <property type="component" value="Unassembled WGS sequence"/>
</dbReference>
<reference evidence="1 2" key="1">
    <citation type="journal article" date="2011" name="Front. Microbiol.">
        <title>Genomic signatures of strain selection and enhancement in Bacillus atrophaeus var. globigii, a historical biowarfare simulant.</title>
        <authorList>
            <person name="Gibbons H.S."/>
            <person name="Broomall S.M."/>
            <person name="McNew L.A."/>
            <person name="Daligault H."/>
            <person name="Chapman C."/>
            <person name="Bruce D."/>
            <person name="Karavis M."/>
            <person name="Krepps M."/>
            <person name="McGregor P.A."/>
            <person name="Hong C."/>
            <person name="Park K.H."/>
            <person name="Akmal A."/>
            <person name="Feldman A."/>
            <person name="Lin J.S."/>
            <person name="Chang W.E."/>
            <person name="Higgs B.W."/>
            <person name="Demirev P."/>
            <person name="Lindquist J."/>
            <person name="Liem A."/>
            <person name="Fochler E."/>
            <person name="Read T.D."/>
            <person name="Tapia R."/>
            <person name="Johnson S."/>
            <person name="Bishop-Lilly K.A."/>
            <person name="Detter C."/>
            <person name="Han C."/>
            <person name="Sozhamannan S."/>
            <person name="Rosenzweig C.N."/>
            <person name="Skowronski E.W."/>
        </authorList>
    </citation>
    <scope>NUCLEOTIDE SEQUENCE [LARGE SCALE GENOMIC DNA]</scope>
    <source>
        <strain evidence="1 2">AIT1</strain>
    </source>
</reference>